<dbReference type="Gene3D" id="3.40.50.1000">
    <property type="entry name" value="HAD superfamily/HAD-like"/>
    <property type="match status" value="1"/>
</dbReference>
<dbReference type="SUPFAM" id="SSF56784">
    <property type="entry name" value="HAD-like"/>
    <property type="match status" value="1"/>
</dbReference>
<dbReference type="EMBL" id="CP001778">
    <property type="protein sequence ID" value="ADD41342.1"/>
    <property type="molecule type" value="Genomic_DNA"/>
</dbReference>
<dbReference type="InterPro" id="IPR051540">
    <property type="entry name" value="S-2-haloacid_dehalogenase"/>
</dbReference>
<evidence type="ECO:0000313" key="3">
    <source>
        <dbReference type="Proteomes" id="UP000000844"/>
    </source>
</evidence>
<evidence type="ECO:0000313" key="2">
    <source>
        <dbReference type="EMBL" id="ADD41342.1"/>
    </source>
</evidence>
<dbReference type="PANTHER" id="PTHR43316">
    <property type="entry name" value="HYDROLASE, HALOACID DELAHOGENASE-RELATED"/>
    <property type="match status" value="1"/>
</dbReference>
<dbReference type="NCBIfam" id="TIGR01509">
    <property type="entry name" value="HAD-SF-IA-v3"/>
    <property type="match status" value="1"/>
</dbReference>
<keyword evidence="1 2" id="KW-0378">Hydrolase</keyword>
<reference evidence="2 3" key="1">
    <citation type="journal article" date="2009" name="Stand. Genomic Sci.">
        <title>Complete genome sequence of Stackebrandtia nassauensis type strain (LLR-40K-21).</title>
        <authorList>
            <person name="Munk C."/>
            <person name="Lapidus A."/>
            <person name="Copeland A."/>
            <person name="Jando M."/>
            <person name="Mayilraj S."/>
            <person name="Glavina Del Rio T."/>
            <person name="Nolan M."/>
            <person name="Chen F."/>
            <person name="Lucas S."/>
            <person name="Tice H."/>
            <person name="Cheng J.F."/>
            <person name="Han C."/>
            <person name="Detter J.C."/>
            <person name="Bruce D."/>
            <person name="Goodwin L."/>
            <person name="Chain P."/>
            <person name="Pitluck S."/>
            <person name="Goker M."/>
            <person name="Ovchinikova G."/>
            <person name="Pati A."/>
            <person name="Ivanova N."/>
            <person name="Mavromatis K."/>
            <person name="Chen A."/>
            <person name="Palaniappan K."/>
            <person name="Land M."/>
            <person name="Hauser L."/>
            <person name="Chang Y.J."/>
            <person name="Jeffries C.D."/>
            <person name="Bristow J."/>
            <person name="Eisen J.A."/>
            <person name="Markowitz V."/>
            <person name="Hugenholtz P."/>
            <person name="Kyrpides N.C."/>
            <person name="Klenk H.P."/>
        </authorList>
    </citation>
    <scope>NUCLEOTIDE SEQUENCE [LARGE SCALE GENOMIC DNA]</scope>
    <source>
        <strain evidence="3">DSM 44728 / CIP 108903 / NRRL B-16338 / NBRC 102104 / LLR-40K-21</strain>
    </source>
</reference>
<proteinExistence type="predicted"/>
<dbReference type="InterPro" id="IPR006439">
    <property type="entry name" value="HAD-SF_hydro_IA"/>
</dbReference>
<dbReference type="Pfam" id="PF00702">
    <property type="entry name" value="Hydrolase"/>
    <property type="match status" value="1"/>
</dbReference>
<protein>
    <submittedName>
        <fullName evidence="2">Haloacid dehalogenase domain protein hydrolase</fullName>
    </submittedName>
</protein>
<name>D3PX79_STANL</name>
<accession>D3PX79</accession>
<dbReference type="SFLD" id="SFLDG01129">
    <property type="entry name" value="C1.5:_HAD__Beta-PGM__Phosphata"/>
    <property type="match status" value="1"/>
</dbReference>
<organism evidence="2 3">
    <name type="scientific">Stackebrandtia nassauensis (strain DSM 44728 / CIP 108903 / NRRL B-16338 / NBRC 102104 / LLR-40K-21)</name>
    <dbReference type="NCBI Taxonomy" id="446470"/>
    <lineage>
        <taxon>Bacteria</taxon>
        <taxon>Bacillati</taxon>
        <taxon>Actinomycetota</taxon>
        <taxon>Actinomycetes</taxon>
        <taxon>Glycomycetales</taxon>
        <taxon>Glycomycetaceae</taxon>
        <taxon>Stackebrandtia</taxon>
    </lineage>
</organism>
<dbReference type="InterPro" id="IPR023214">
    <property type="entry name" value="HAD_sf"/>
</dbReference>
<dbReference type="eggNOG" id="COG1011">
    <property type="taxonomic scope" value="Bacteria"/>
</dbReference>
<dbReference type="InterPro" id="IPR036412">
    <property type="entry name" value="HAD-like_sf"/>
</dbReference>
<sequence>MAARAVIFDLFDTLVDGGTTRRREMIARMGVDLGIDPEVFKAAFRDSYRERFAGTLGDMEQTITTLIRRCGAEPDPEAVAVAARHRVDYTRRLLTPFPGVLEVLSTLVSDGLRVGLITNCSVETPQVWSETQLAQYIQDPVFSCRVGVCKPDPAIYRLALDALGVSAAESVYVADGAGGELVGARDLGMTTIRVRAEGVDHATFGAIGDWDGPVIEDLTELPGRLPELMAS</sequence>
<dbReference type="GO" id="GO:0016787">
    <property type="term" value="F:hydrolase activity"/>
    <property type="evidence" value="ECO:0007669"/>
    <property type="project" value="UniProtKB-KW"/>
</dbReference>
<dbReference type="PANTHER" id="PTHR43316:SF3">
    <property type="entry name" value="HALOACID DEHALOGENASE, TYPE II (AFU_ORTHOLOGUE AFUA_2G07750)-RELATED"/>
    <property type="match status" value="1"/>
</dbReference>
<dbReference type="PRINTS" id="PR00413">
    <property type="entry name" value="HADHALOGNASE"/>
</dbReference>
<gene>
    <name evidence="2" type="ordered locus">Snas_1639</name>
</gene>
<dbReference type="Proteomes" id="UP000000844">
    <property type="component" value="Chromosome"/>
</dbReference>
<evidence type="ECO:0000256" key="1">
    <source>
        <dbReference type="ARBA" id="ARBA00022801"/>
    </source>
</evidence>
<dbReference type="SFLD" id="SFLDS00003">
    <property type="entry name" value="Haloacid_Dehalogenase"/>
    <property type="match status" value="1"/>
</dbReference>
<dbReference type="AlphaFoldDB" id="D3PX79"/>
<dbReference type="HOGENOM" id="CLU_045011_20_0_11"/>
<dbReference type="STRING" id="446470.Snas_1639"/>
<dbReference type="KEGG" id="sna:Snas_1639"/>
<keyword evidence="3" id="KW-1185">Reference proteome</keyword>
<dbReference type="RefSeq" id="WP_013016913.1">
    <property type="nucleotide sequence ID" value="NC_013947.1"/>
</dbReference>